<evidence type="ECO:0000256" key="3">
    <source>
        <dbReference type="ARBA" id="ARBA00023315"/>
    </source>
</evidence>
<keyword evidence="3 6" id="KW-0012">Acyltransferase</keyword>
<proteinExistence type="predicted"/>
<keyword evidence="7" id="KW-1185">Reference proteome</keyword>
<dbReference type="Pfam" id="PF21124">
    <property type="entry name" value="VinK_C"/>
    <property type="match status" value="1"/>
</dbReference>
<dbReference type="GO" id="GO:0004314">
    <property type="term" value="F:[acyl-carrier-protein] S-malonyltransferase activity"/>
    <property type="evidence" value="ECO:0007669"/>
    <property type="project" value="UniProtKB-EC"/>
</dbReference>
<keyword evidence="2 6" id="KW-0808">Transferase</keyword>
<dbReference type="PANTHER" id="PTHR42681:SF1">
    <property type="entry name" value="MALONYL-COA-ACYL CARRIER PROTEIN TRANSACYLASE, MITOCHONDRIAL"/>
    <property type="match status" value="1"/>
</dbReference>
<dbReference type="InterPro" id="IPR001227">
    <property type="entry name" value="Ac_transferase_dom_sf"/>
</dbReference>
<reference evidence="6 7" key="1">
    <citation type="submission" date="2020-08" db="EMBL/GenBank/DDBJ databases">
        <title>Sequencing the genomes of 1000 actinobacteria strains.</title>
        <authorList>
            <person name="Klenk H.-P."/>
        </authorList>
    </citation>
    <scope>NUCLEOTIDE SEQUENCE [LARGE SCALE GENOMIC DNA]</scope>
    <source>
        <strain evidence="6 7">DSM 43036</strain>
    </source>
</reference>
<protein>
    <recommendedName>
        <fullName evidence="1">[acyl-carrier-protein] S-malonyltransferase</fullName>
        <ecNumber evidence="1">2.3.1.39</ecNumber>
    </recommendedName>
</protein>
<dbReference type="SUPFAM" id="SSF52151">
    <property type="entry name" value="FabD/lysophospholipase-like"/>
    <property type="match status" value="1"/>
</dbReference>
<name>A0ABR6MGA6_MICEC</name>
<dbReference type="InterPro" id="IPR016035">
    <property type="entry name" value="Acyl_Trfase/lysoPLipase"/>
</dbReference>
<evidence type="ECO:0000256" key="4">
    <source>
        <dbReference type="ARBA" id="ARBA00048462"/>
    </source>
</evidence>
<accession>A0ABR6MGA6</accession>
<dbReference type="RefSeq" id="WP_184686157.1">
    <property type="nucleotide sequence ID" value="NZ_JACHJC010000001.1"/>
</dbReference>
<evidence type="ECO:0000256" key="1">
    <source>
        <dbReference type="ARBA" id="ARBA00013258"/>
    </source>
</evidence>
<evidence type="ECO:0000256" key="2">
    <source>
        <dbReference type="ARBA" id="ARBA00022679"/>
    </source>
</evidence>
<dbReference type="Proteomes" id="UP000618986">
    <property type="component" value="Unassembled WGS sequence"/>
</dbReference>
<feature type="domain" description="Malonyl-CoA-[acyl-carrier-protein] transacylase small" evidence="5">
    <location>
        <begin position="139"/>
        <end position="191"/>
    </location>
</feature>
<dbReference type="EMBL" id="JACHJC010000001">
    <property type="protein sequence ID" value="MBB5114282.1"/>
    <property type="molecule type" value="Genomic_DNA"/>
</dbReference>
<evidence type="ECO:0000259" key="5">
    <source>
        <dbReference type="Pfam" id="PF21124"/>
    </source>
</evidence>
<dbReference type="InterPro" id="IPR049416">
    <property type="entry name" value="VinK-like_small"/>
</dbReference>
<dbReference type="Gene3D" id="3.40.366.10">
    <property type="entry name" value="Malonyl-Coenzyme A Acyl Carrier Protein, domain 2"/>
    <property type="match status" value="2"/>
</dbReference>
<dbReference type="GeneID" id="300294666"/>
<dbReference type="PANTHER" id="PTHR42681">
    <property type="entry name" value="MALONYL-COA-ACYL CARRIER PROTEIN TRANSACYLASE, MITOCHONDRIAL"/>
    <property type="match status" value="1"/>
</dbReference>
<comment type="caution">
    <text evidence="6">The sequence shown here is derived from an EMBL/GenBank/DDBJ whole genome shotgun (WGS) entry which is preliminary data.</text>
</comment>
<organism evidence="6 7">
    <name type="scientific">Micromonospora echinospora</name>
    <name type="common">Micromonospora purpurea</name>
    <dbReference type="NCBI Taxonomy" id="1877"/>
    <lineage>
        <taxon>Bacteria</taxon>
        <taxon>Bacillati</taxon>
        <taxon>Actinomycetota</taxon>
        <taxon>Actinomycetes</taxon>
        <taxon>Micromonosporales</taxon>
        <taxon>Micromonosporaceae</taxon>
        <taxon>Micromonospora</taxon>
    </lineage>
</organism>
<gene>
    <name evidence="6" type="ORF">FHU28_004121</name>
</gene>
<dbReference type="EC" id="2.3.1.39" evidence="1"/>
<sequence>MTEAVLLPGLAPSNHRAVGEFMVTDPYARRRVAQADAVLGRSLVDGFRTAGPAGNADSQLAFMVNCIALADRAEQAGMSARLAIGPSFGQFALAAHLGVLPFEIAVELVIAFSDCELEYFRTRHTGLVTRFFYRLDTTGLAVVRRELTVRGAWNELSCDLDAGFAALTLARDAVPALDAAVRAIGGIPLYSLSPPVHSSAFGELRDRCAEVCHGVDFAAPRMPVVSDHDGTLVTTGPGVRELLLAGIVRPVRWPAAMAALTGAGVRIVWVPGPSNLFDRLARTAFEVRAVNPENAATTREAIDFR</sequence>
<evidence type="ECO:0000313" key="6">
    <source>
        <dbReference type="EMBL" id="MBB5114282.1"/>
    </source>
</evidence>
<evidence type="ECO:0000313" key="7">
    <source>
        <dbReference type="Proteomes" id="UP000618986"/>
    </source>
</evidence>
<dbReference type="InterPro" id="IPR050858">
    <property type="entry name" value="Mal-CoA-ACP_Trans/PKS_FabD"/>
</dbReference>
<comment type="catalytic activity">
    <reaction evidence="4">
        <text>holo-[ACP] + malonyl-CoA = malonyl-[ACP] + CoA</text>
        <dbReference type="Rhea" id="RHEA:41792"/>
        <dbReference type="Rhea" id="RHEA-COMP:9623"/>
        <dbReference type="Rhea" id="RHEA-COMP:9685"/>
        <dbReference type="ChEBI" id="CHEBI:57287"/>
        <dbReference type="ChEBI" id="CHEBI:57384"/>
        <dbReference type="ChEBI" id="CHEBI:64479"/>
        <dbReference type="ChEBI" id="CHEBI:78449"/>
        <dbReference type="EC" id="2.3.1.39"/>
    </reaction>
</comment>